<evidence type="ECO:0000313" key="2">
    <source>
        <dbReference type="Proteomes" id="UP000198891"/>
    </source>
</evidence>
<protein>
    <recommendedName>
        <fullName evidence="3">DUF3800 domain-containing protein</fullName>
    </recommendedName>
</protein>
<dbReference type="InterPro" id="IPR024524">
    <property type="entry name" value="DUF3800"/>
</dbReference>
<organism evidence="1 2">
    <name type="scientific">Herbiconiux ginsengi</name>
    <dbReference type="NCBI Taxonomy" id="381665"/>
    <lineage>
        <taxon>Bacteria</taxon>
        <taxon>Bacillati</taxon>
        <taxon>Actinomycetota</taxon>
        <taxon>Actinomycetes</taxon>
        <taxon>Micrococcales</taxon>
        <taxon>Microbacteriaceae</taxon>
        <taxon>Herbiconiux</taxon>
    </lineage>
</organism>
<keyword evidence="2" id="KW-1185">Reference proteome</keyword>
<name>A0A1H3RLF0_9MICO</name>
<dbReference type="STRING" id="381665.SAMN05216554_2901"/>
<gene>
    <name evidence="1" type="ORF">SAMN05216554_2901</name>
</gene>
<evidence type="ECO:0008006" key="3">
    <source>
        <dbReference type="Google" id="ProtNLM"/>
    </source>
</evidence>
<dbReference type="OrthoDB" id="5521286at2"/>
<dbReference type="Proteomes" id="UP000198891">
    <property type="component" value="Unassembled WGS sequence"/>
</dbReference>
<accession>A0A1H3RLF0</accession>
<evidence type="ECO:0000313" key="1">
    <source>
        <dbReference type="EMBL" id="SDZ26460.1"/>
    </source>
</evidence>
<sequence length="331" mass="35766">MIQIAGDESGSEGENLTAPTHRFFTYGTVDLSEVEASSIIRDLRKAIGSTENEIASAGELKSSGLVNKHPKVLAAFLSPKGALGQRASIHVTDKSYFITSKLISLLVEEEAHERNVNLAPIERDLANELHDEVAPHVDPVAWSVLLDTFNRLVRFYKLPAGKAATPYDFMKALNRVRRSASSALNADSFRMLWEARLQANEYGNDSAAPIVRYLEPMVPVLLSVTATWTARYPGEELELVADEHSALTAEALDLVRGAAPIVGSAITEVRTADSKADPRIQLADVVAGAGRHSAEVLQNGGLDELTRACVPLFDRNGLWSSGSPLEAAVNV</sequence>
<dbReference type="Pfam" id="PF12686">
    <property type="entry name" value="DUF3800"/>
    <property type="match status" value="1"/>
</dbReference>
<reference evidence="1 2" key="1">
    <citation type="submission" date="2016-10" db="EMBL/GenBank/DDBJ databases">
        <authorList>
            <person name="de Groot N.N."/>
        </authorList>
    </citation>
    <scope>NUCLEOTIDE SEQUENCE [LARGE SCALE GENOMIC DNA]</scope>
    <source>
        <strain evidence="1 2">CGMCC 4.3491</strain>
    </source>
</reference>
<dbReference type="RefSeq" id="WP_092555027.1">
    <property type="nucleotide sequence ID" value="NZ_FNPZ01000003.1"/>
</dbReference>
<dbReference type="EMBL" id="FNPZ01000003">
    <property type="protein sequence ID" value="SDZ26460.1"/>
    <property type="molecule type" value="Genomic_DNA"/>
</dbReference>
<proteinExistence type="predicted"/>
<dbReference type="AlphaFoldDB" id="A0A1H3RLF0"/>